<evidence type="ECO:0000259" key="16">
    <source>
        <dbReference type="PROSITE" id="PS50885"/>
    </source>
</evidence>
<evidence type="ECO:0000256" key="9">
    <source>
        <dbReference type="ARBA" id="ARBA00022777"/>
    </source>
</evidence>
<dbReference type="PANTHER" id="PTHR45528">
    <property type="entry name" value="SENSOR HISTIDINE KINASE CPXA"/>
    <property type="match status" value="1"/>
</dbReference>
<dbReference type="CDD" id="cd00082">
    <property type="entry name" value="HisKA"/>
    <property type="match status" value="1"/>
</dbReference>
<feature type="domain" description="Histidine kinase" evidence="15">
    <location>
        <begin position="262"/>
        <end position="476"/>
    </location>
</feature>
<dbReference type="AlphaFoldDB" id="A0A7W4WE00"/>
<evidence type="ECO:0000256" key="13">
    <source>
        <dbReference type="ARBA" id="ARBA00023136"/>
    </source>
</evidence>
<dbReference type="InterPro" id="IPR050398">
    <property type="entry name" value="HssS/ArlS-like"/>
</dbReference>
<evidence type="ECO:0000256" key="10">
    <source>
        <dbReference type="ARBA" id="ARBA00022840"/>
    </source>
</evidence>
<evidence type="ECO:0000256" key="1">
    <source>
        <dbReference type="ARBA" id="ARBA00000085"/>
    </source>
</evidence>
<feature type="transmembrane region" description="Helical" evidence="14">
    <location>
        <begin position="160"/>
        <end position="181"/>
    </location>
</feature>
<dbReference type="InterPro" id="IPR003594">
    <property type="entry name" value="HATPase_dom"/>
</dbReference>
<keyword evidence="9 17" id="KW-0418">Kinase</keyword>
<evidence type="ECO:0000256" key="8">
    <source>
        <dbReference type="ARBA" id="ARBA00022741"/>
    </source>
</evidence>
<dbReference type="Proteomes" id="UP000535937">
    <property type="component" value="Unassembled WGS sequence"/>
</dbReference>
<proteinExistence type="predicted"/>
<dbReference type="SMART" id="SM00387">
    <property type="entry name" value="HATPase_c"/>
    <property type="match status" value="1"/>
</dbReference>
<protein>
    <recommendedName>
        <fullName evidence="3">histidine kinase</fullName>
        <ecNumber evidence="3">2.7.13.3</ecNumber>
    </recommendedName>
</protein>
<dbReference type="SUPFAM" id="SSF158472">
    <property type="entry name" value="HAMP domain-like"/>
    <property type="match status" value="1"/>
</dbReference>
<comment type="catalytic activity">
    <reaction evidence="1">
        <text>ATP + protein L-histidine = ADP + protein N-phospho-L-histidine.</text>
        <dbReference type="EC" id="2.7.13.3"/>
    </reaction>
</comment>
<evidence type="ECO:0000256" key="2">
    <source>
        <dbReference type="ARBA" id="ARBA00004651"/>
    </source>
</evidence>
<evidence type="ECO:0000313" key="17">
    <source>
        <dbReference type="EMBL" id="MBB3062476.1"/>
    </source>
</evidence>
<comment type="caution">
    <text evidence="17">The sequence shown here is derived from an EMBL/GenBank/DDBJ whole genome shotgun (WGS) entry which is preliminary data.</text>
</comment>
<dbReference type="EC" id="2.7.13.3" evidence="3"/>
<dbReference type="SMART" id="SM00388">
    <property type="entry name" value="HisKA"/>
    <property type="match status" value="1"/>
</dbReference>
<dbReference type="CDD" id="cd06225">
    <property type="entry name" value="HAMP"/>
    <property type="match status" value="1"/>
</dbReference>
<gene>
    <name evidence="17" type="ORF">FHS09_003325</name>
</gene>
<evidence type="ECO:0000256" key="11">
    <source>
        <dbReference type="ARBA" id="ARBA00022989"/>
    </source>
</evidence>
<dbReference type="Gene3D" id="3.30.565.10">
    <property type="entry name" value="Histidine kinase-like ATPase, C-terminal domain"/>
    <property type="match status" value="1"/>
</dbReference>
<dbReference type="Gene3D" id="1.10.287.130">
    <property type="match status" value="1"/>
</dbReference>
<dbReference type="FunFam" id="1.10.287.130:FF:000001">
    <property type="entry name" value="Two-component sensor histidine kinase"/>
    <property type="match status" value="1"/>
</dbReference>
<organism evidence="17 18">
    <name type="scientific">Microbulbifer rhizosphaerae</name>
    <dbReference type="NCBI Taxonomy" id="1562603"/>
    <lineage>
        <taxon>Bacteria</taxon>
        <taxon>Pseudomonadati</taxon>
        <taxon>Pseudomonadota</taxon>
        <taxon>Gammaproteobacteria</taxon>
        <taxon>Cellvibrionales</taxon>
        <taxon>Microbulbiferaceae</taxon>
        <taxon>Microbulbifer</taxon>
    </lineage>
</organism>
<dbReference type="SMART" id="SM00304">
    <property type="entry name" value="HAMP"/>
    <property type="match status" value="1"/>
</dbReference>
<dbReference type="PROSITE" id="PS50885">
    <property type="entry name" value="HAMP"/>
    <property type="match status" value="1"/>
</dbReference>
<keyword evidence="5" id="KW-0597">Phosphoprotein</keyword>
<dbReference type="GO" id="GO:0005524">
    <property type="term" value="F:ATP binding"/>
    <property type="evidence" value="ECO:0007669"/>
    <property type="project" value="UniProtKB-KW"/>
</dbReference>
<keyword evidence="10" id="KW-0067">ATP-binding</keyword>
<evidence type="ECO:0000256" key="4">
    <source>
        <dbReference type="ARBA" id="ARBA00022475"/>
    </source>
</evidence>
<dbReference type="PROSITE" id="PS50109">
    <property type="entry name" value="HIS_KIN"/>
    <property type="match status" value="1"/>
</dbReference>
<dbReference type="Pfam" id="PF02518">
    <property type="entry name" value="HATPase_c"/>
    <property type="match status" value="1"/>
</dbReference>
<keyword evidence="6" id="KW-0808">Transferase</keyword>
<keyword evidence="11 14" id="KW-1133">Transmembrane helix</keyword>
<reference evidence="17 18" key="1">
    <citation type="submission" date="2020-08" db="EMBL/GenBank/DDBJ databases">
        <title>Genomic Encyclopedia of Type Strains, Phase III (KMG-III): the genomes of soil and plant-associated and newly described type strains.</title>
        <authorList>
            <person name="Whitman W."/>
        </authorList>
    </citation>
    <scope>NUCLEOTIDE SEQUENCE [LARGE SCALE GENOMIC DNA]</scope>
    <source>
        <strain evidence="17 18">CECT 8799</strain>
    </source>
</reference>
<name>A0A7W4WE00_9GAMM</name>
<evidence type="ECO:0000259" key="15">
    <source>
        <dbReference type="PROSITE" id="PS50109"/>
    </source>
</evidence>
<dbReference type="GO" id="GO:0000155">
    <property type="term" value="F:phosphorelay sensor kinase activity"/>
    <property type="evidence" value="ECO:0007669"/>
    <property type="project" value="InterPro"/>
</dbReference>
<keyword evidence="8" id="KW-0547">Nucleotide-binding</keyword>
<dbReference type="RefSeq" id="WP_183461809.1">
    <property type="nucleotide sequence ID" value="NZ_JACHWZ010000016.1"/>
</dbReference>
<evidence type="ECO:0000256" key="3">
    <source>
        <dbReference type="ARBA" id="ARBA00012438"/>
    </source>
</evidence>
<dbReference type="InterPro" id="IPR036890">
    <property type="entry name" value="HATPase_C_sf"/>
</dbReference>
<dbReference type="InterPro" id="IPR005467">
    <property type="entry name" value="His_kinase_dom"/>
</dbReference>
<keyword evidence="18" id="KW-1185">Reference proteome</keyword>
<dbReference type="EMBL" id="JACHWZ010000016">
    <property type="protein sequence ID" value="MBB3062476.1"/>
    <property type="molecule type" value="Genomic_DNA"/>
</dbReference>
<dbReference type="SUPFAM" id="SSF47384">
    <property type="entry name" value="Homodimeric domain of signal transducing histidine kinase"/>
    <property type="match status" value="1"/>
</dbReference>
<sequence length="487" mass="55230">MKSISVKLILIINLLLLLAFASVVLVSELFLQDYYVFDRKSDLEKLVTDLKNNLNGLQNPIQFPRDAIVFEVEQVKDEAAFNGEIRENLVKHRIQFNKIWFPLDKIKRALDGVDQSYFARQSLINNYLLVKIFSVDDQRIFFAGYTLVDIEQTLDTVKRFVGYIAIVVLAISSVIISAVSFRITRPISQITGKTRRMAKLDFSGNIDIHTRDELAQLGYGINQLSDKLKQTLIELDATNRRLEKEISHRERLDAFRKEFIGNASHELKTPIALIGGYAQGLLDNIADENTRESFARIILEESNQMAVLLEELLTLSEAEHGFYKLDISRFDVAVLLEVTVAKYCLDIDSKDIRIVVPAGSYWVRADRKKIERVIVNFLSNAIEHVGVGGKIAITAREDNNEFRFNIFNSGSRINTEMEEEIWKPFVRTPHPDVKKFGSSGLGLAIIASILKQHDSRFGARNTGEGVEFYFTLSMSNESDVSGKSPTP</sequence>
<keyword evidence="4" id="KW-1003">Cell membrane</keyword>
<evidence type="ECO:0000256" key="7">
    <source>
        <dbReference type="ARBA" id="ARBA00022692"/>
    </source>
</evidence>
<evidence type="ECO:0000256" key="12">
    <source>
        <dbReference type="ARBA" id="ARBA00023012"/>
    </source>
</evidence>
<dbReference type="PANTHER" id="PTHR45528:SF1">
    <property type="entry name" value="SENSOR HISTIDINE KINASE CPXA"/>
    <property type="match status" value="1"/>
</dbReference>
<keyword evidence="12" id="KW-0902">Two-component regulatory system</keyword>
<keyword evidence="7 14" id="KW-0812">Transmembrane</keyword>
<evidence type="ECO:0000256" key="6">
    <source>
        <dbReference type="ARBA" id="ARBA00022679"/>
    </source>
</evidence>
<dbReference type="Gene3D" id="6.10.340.10">
    <property type="match status" value="1"/>
</dbReference>
<dbReference type="SUPFAM" id="SSF55874">
    <property type="entry name" value="ATPase domain of HSP90 chaperone/DNA topoisomerase II/histidine kinase"/>
    <property type="match status" value="1"/>
</dbReference>
<dbReference type="InterPro" id="IPR003661">
    <property type="entry name" value="HisK_dim/P_dom"/>
</dbReference>
<accession>A0A7W4WE00</accession>
<evidence type="ECO:0000256" key="5">
    <source>
        <dbReference type="ARBA" id="ARBA00022553"/>
    </source>
</evidence>
<dbReference type="InterPro" id="IPR036097">
    <property type="entry name" value="HisK_dim/P_sf"/>
</dbReference>
<keyword evidence="13 14" id="KW-0472">Membrane</keyword>
<dbReference type="Pfam" id="PF00672">
    <property type="entry name" value="HAMP"/>
    <property type="match status" value="1"/>
</dbReference>
<evidence type="ECO:0000313" key="18">
    <source>
        <dbReference type="Proteomes" id="UP000535937"/>
    </source>
</evidence>
<dbReference type="InterPro" id="IPR003660">
    <property type="entry name" value="HAMP_dom"/>
</dbReference>
<feature type="domain" description="HAMP" evidence="16">
    <location>
        <begin position="181"/>
        <end position="233"/>
    </location>
</feature>
<comment type="subcellular location">
    <subcellularLocation>
        <location evidence="2">Cell membrane</location>
        <topology evidence="2">Multi-pass membrane protein</topology>
    </subcellularLocation>
</comment>
<dbReference type="GO" id="GO:0005886">
    <property type="term" value="C:plasma membrane"/>
    <property type="evidence" value="ECO:0007669"/>
    <property type="project" value="UniProtKB-SubCell"/>
</dbReference>
<dbReference type="Pfam" id="PF00512">
    <property type="entry name" value="HisKA"/>
    <property type="match status" value="1"/>
</dbReference>
<evidence type="ECO:0000256" key="14">
    <source>
        <dbReference type="SAM" id="Phobius"/>
    </source>
</evidence>